<feature type="signal peptide" evidence="1">
    <location>
        <begin position="1"/>
        <end position="19"/>
    </location>
</feature>
<dbReference type="EMBL" id="GIFC01007146">
    <property type="protein sequence ID" value="MXU89229.1"/>
    <property type="molecule type" value="Transcribed_RNA"/>
</dbReference>
<feature type="chain" id="PRO_5025385897" evidence="1">
    <location>
        <begin position="20"/>
        <end position="106"/>
    </location>
</feature>
<keyword evidence="1" id="KW-0732">Signal</keyword>
<organism evidence="2">
    <name type="scientific">Ixodes ricinus</name>
    <name type="common">Common tick</name>
    <name type="synonym">Acarus ricinus</name>
    <dbReference type="NCBI Taxonomy" id="34613"/>
    <lineage>
        <taxon>Eukaryota</taxon>
        <taxon>Metazoa</taxon>
        <taxon>Ecdysozoa</taxon>
        <taxon>Arthropoda</taxon>
        <taxon>Chelicerata</taxon>
        <taxon>Arachnida</taxon>
        <taxon>Acari</taxon>
        <taxon>Parasitiformes</taxon>
        <taxon>Ixodida</taxon>
        <taxon>Ixodoidea</taxon>
        <taxon>Ixodidae</taxon>
        <taxon>Ixodinae</taxon>
        <taxon>Ixodes</taxon>
    </lineage>
</organism>
<sequence>MFQFPAWVILFVLLRRRRGCVFVTVKAVNHKDFIEGGKAGDASIFYPLPLHPAQPRGRLIDGWDEYELPSDYTARSLATLRFQRLLKKHLFAANSNGQCQIQPKKY</sequence>
<protein>
    <submittedName>
        <fullName evidence="2">Putative secreted protein</fullName>
    </submittedName>
</protein>
<reference evidence="2" key="1">
    <citation type="submission" date="2019-12" db="EMBL/GenBank/DDBJ databases">
        <title>An insight into the sialome of adult female Ixodes ricinus ticks feeding for 6 days.</title>
        <authorList>
            <person name="Perner J."/>
            <person name="Ribeiro J.M.C."/>
        </authorList>
    </citation>
    <scope>NUCLEOTIDE SEQUENCE</scope>
    <source>
        <strain evidence="2">Semi-engorged</strain>
        <tissue evidence="2">Salivary glands</tissue>
    </source>
</reference>
<evidence type="ECO:0000313" key="2">
    <source>
        <dbReference type="EMBL" id="MXU89229.1"/>
    </source>
</evidence>
<accession>A0A6B0U9J2</accession>
<proteinExistence type="predicted"/>
<name>A0A6B0U9J2_IXORI</name>
<dbReference type="AlphaFoldDB" id="A0A6B0U9J2"/>
<evidence type="ECO:0000256" key="1">
    <source>
        <dbReference type="SAM" id="SignalP"/>
    </source>
</evidence>